<dbReference type="Gene3D" id="3.20.20.140">
    <property type="entry name" value="Metal-dependent hydrolases"/>
    <property type="match status" value="2"/>
</dbReference>
<dbReference type="PANTHER" id="PTHR42717">
    <property type="entry name" value="DIHYDROOROTASE-RELATED"/>
    <property type="match status" value="1"/>
</dbReference>
<name>A0A6N3CH89_CLOSY</name>
<evidence type="ECO:0000313" key="3">
    <source>
        <dbReference type="EMBL" id="VYU15245.1"/>
    </source>
</evidence>
<reference evidence="3" key="1">
    <citation type="submission" date="2019-11" db="EMBL/GenBank/DDBJ databases">
        <authorList>
            <person name="Feng L."/>
        </authorList>
    </citation>
    <scope>NUCLEOTIDE SEQUENCE</scope>
    <source>
        <strain evidence="3">CsymbiosumLFYP84</strain>
    </source>
</reference>
<dbReference type="InterPro" id="IPR011059">
    <property type="entry name" value="Metal-dep_hydrolase_composite"/>
</dbReference>
<dbReference type="Proteomes" id="UP001300871">
    <property type="component" value="Unassembled WGS sequence"/>
</dbReference>
<sequence length="482" mass="51777">MKFDLILKGGRVFDPVHHRDKCLDIGIREGKIASLEDTLDGADEIIDISNLTAVPGVIDMHVHVTRLLGGRVGYYMAAKTGVTTIIDYAGPVMDITSNLALYGCGMNVGCIDAVLPDKLGRDPSRTQIKAFLDESLANGSLGLKILGGHYPLTPESSRICVEEANKRQVLVACHAGSTKNRSDIFGLEEAVEFAKGQRLFMAHINAYCRGNRYSYLEELRDAFKLLRENPNIISDSHMSVGNGTSGLCREGVPCDAITVNCLKMFGYEPTEEGLLAAMLAGKVCAIAELEKENVLLEKEEAAAYWKQKGKNINVSFPANLASVAAACVTERLAFGGSFLIEMAATDGGGFPRNGLIQKLLSFYRLGYLSLAEVVEKCSVNPAAAFGLTGKGHLGPGADADITLLDMERLEAVMSFAAGKRILDHEKVVGTGGTFLTTEIGMKKAREKGLCCRMVNTAGSSLYGKREERSGFSGKNTTGTLKG</sequence>
<dbReference type="PANTHER" id="PTHR42717:SF1">
    <property type="entry name" value="IMIDAZOLONEPROPIONASE AND RELATED AMIDOHYDROLASES"/>
    <property type="match status" value="1"/>
</dbReference>
<dbReference type="InterPro" id="IPR032466">
    <property type="entry name" value="Metal_Hydrolase"/>
</dbReference>
<evidence type="ECO:0000313" key="2">
    <source>
        <dbReference type="EMBL" id="MDB2000010.1"/>
    </source>
</evidence>
<keyword evidence="3" id="KW-0378">Hydrolase</keyword>
<accession>A0A6N3CH89</accession>
<dbReference type="InterPro" id="IPR006680">
    <property type="entry name" value="Amidohydro-rel"/>
</dbReference>
<evidence type="ECO:0000259" key="1">
    <source>
        <dbReference type="Pfam" id="PF01979"/>
    </source>
</evidence>
<dbReference type="EMBL" id="JAQLGM010000013">
    <property type="protein sequence ID" value="MDB2000010.1"/>
    <property type="molecule type" value="Genomic_DNA"/>
</dbReference>
<organism evidence="3">
    <name type="scientific">Clostridium symbiosum</name>
    <name type="common">Bacteroides symbiosus</name>
    <dbReference type="NCBI Taxonomy" id="1512"/>
    <lineage>
        <taxon>Bacteria</taxon>
        <taxon>Bacillati</taxon>
        <taxon>Bacillota</taxon>
        <taxon>Clostridia</taxon>
        <taxon>Lachnospirales</taxon>
        <taxon>Lachnospiraceae</taxon>
        <taxon>Otoolea</taxon>
    </lineage>
</organism>
<dbReference type="EMBL" id="CACRUA010000019">
    <property type="protein sequence ID" value="VYU15245.1"/>
    <property type="molecule type" value="Genomic_DNA"/>
</dbReference>
<dbReference type="GO" id="GO:0047420">
    <property type="term" value="F:N-acyl-D-amino-acid deacylase activity"/>
    <property type="evidence" value="ECO:0007669"/>
    <property type="project" value="UniProtKB-EC"/>
</dbReference>
<dbReference type="SUPFAM" id="SSF51556">
    <property type="entry name" value="Metallo-dependent hydrolases"/>
    <property type="match status" value="1"/>
</dbReference>
<dbReference type="InterPro" id="IPR020043">
    <property type="entry name" value="Deacetylase_Atu3266-like"/>
</dbReference>
<protein>
    <submittedName>
        <fullName evidence="2">Amidohydrolase family protein</fullName>
    </submittedName>
    <submittedName>
        <fullName evidence="3">D-aminoacylase</fullName>
        <ecNumber evidence="3">3.5.1.81</ecNumber>
    </submittedName>
</protein>
<dbReference type="AlphaFoldDB" id="A0A6N3CH89"/>
<proteinExistence type="predicted"/>
<dbReference type="Pfam" id="PF01979">
    <property type="entry name" value="Amidohydro_1"/>
    <property type="match status" value="1"/>
</dbReference>
<reference evidence="2" key="2">
    <citation type="submission" date="2023-01" db="EMBL/GenBank/DDBJ databases">
        <title>Human gut microbiome strain richness.</title>
        <authorList>
            <person name="Chen-Liaw A."/>
        </authorList>
    </citation>
    <scope>NUCLEOTIDE SEQUENCE</scope>
    <source>
        <strain evidence="2">B1_m1001713B170214d0_201011</strain>
    </source>
</reference>
<dbReference type="EC" id="3.5.1.81" evidence="3"/>
<dbReference type="SUPFAM" id="SSF51338">
    <property type="entry name" value="Composite domain of metallo-dependent hydrolases"/>
    <property type="match status" value="1"/>
</dbReference>
<gene>
    <name evidence="3" type="primary">dan_1</name>
    <name evidence="3" type="ORF">CSLFYP84_01445</name>
    <name evidence="2" type="ORF">PM006_07340</name>
</gene>
<feature type="domain" description="Amidohydrolase-related" evidence="1">
    <location>
        <begin position="53"/>
        <end position="411"/>
    </location>
</feature>
<dbReference type="RefSeq" id="WP_156684478.1">
    <property type="nucleotide sequence ID" value="NZ_CACRUA010000019.1"/>
</dbReference>
<dbReference type="Gene3D" id="2.30.40.10">
    <property type="entry name" value="Urease, subunit C, domain 1"/>
    <property type="match status" value="1"/>
</dbReference>
<dbReference type="GO" id="GO:0019213">
    <property type="term" value="F:deacetylase activity"/>
    <property type="evidence" value="ECO:0007669"/>
    <property type="project" value="InterPro"/>
</dbReference>